<dbReference type="PANTHER" id="PTHR28181:SF2">
    <property type="entry name" value="PHOSPHORIC MONOESTER HYDROLASE"/>
    <property type="match status" value="1"/>
</dbReference>
<evidence type="ECO:0000256" key="3">
    <source>
        <dbReference type="ARBA" id="ARBA00022801"/>
    </source>
</evidence>
<dbReference type="SUPFAM" id="SSF56784">
    <property type="entry name" value="HAD-like"/>
    <property type="match status" value="1"/>
</dbReference>
<dbReference type="Gene3D" id="3.90.1470.20">
    <property type="match status" value="1"/>
</dbReference>
<dbReference type="NCBIfam" id="TIGR01489">
    <property type="entry name" value="DKMTPPase-SF"/>
    <property type="match status" value="1"/>
</dbReference>
<reference evidence="5" key="1">
    <citation type="submission" date="2018-05" db="EMBL/GenBank/DDBJ databases">
        <authorList>
            <person name="Lanie J.A."/>
            <person name="Ng W.-L."/>
            <person name="Kazmierczak K.M."/>
            <person name="Andrzejewski T.M."/>
            <person name="Davidsen T.M."/>
            <person name="Wayne K.J."/>
            <person name="Tettelin H."/>
            <person name="Glass J.I."/>
            <person name="Rusch D."/>
            <person name="Podicherti R."/>
            <person name="Tsui H.-C.T."/>
            <person name="Winkler M.E."/>
        </authorList>
    </citation>
    <scope>NUCLEOTIDE SEQUENCE</scope>
</reference>
<dbReference type="NCBIfam" id="TIGR01488">
    <property type="entry name" value="HAD-SF-IB"/>
    <property type="match status" value="1"/>
</dbReference>
<dbReference type="InterPro" id="IPR050849">
    <property type="entry name" value="HAD-like_hydrolase_phosphatase"/>
</dbReference>
<evidence type="ECO:0000256" key="2">
    <source>
        <dbReference type="ARBA" id="ARBA00022723"/>
    </source>
</evidence>
<comment type="cofactor">
    <cofactor evidence="1">
        <name>Mg(2+)</name>
        <dbReference type="ChEBI" id="CHEBI:18420"/>
    </cofactor>
</comment>
<dbReference type="InterPro" id="IPR023214">
    <property type="entry name" value="HAD_sf"/>
</dbReference>
<dbReference type="EMBL" id="UINC01024242">
    <property type="protein sequence ID" value="SVA97504.1"/>
    <property type="molecule type" value="Genomic_DNA"/>
</dbReference>
<dbReference type="GO" id="GO:0046872">
    <property type="term" value="F:metal ion binding"/>
    <property type="evidence" value="ECO:0007669"/>
    <property type="project" value="UniProtKB-KW"/>
</dbReference>
<dbReference type="Pfam" id="PF06888">
    <property type="entry name" value="Put_Phosphatase"/>
    <property type="match status" value="1"/>
</dbReference>
<evidence type="ECO:0000256" key="1">
    <source>
        <dbReference type="ARBA" id="ARBA00001946"/>
    </source>
</evidence>
<dbReference type="Gene3D" id="3.40.50.1000">
    <property type="entry name" value="HAD superfamily/HAD-like"/>
    <property type="match status" value="1"/>
</dbReference>
<keyword evidence="2" id="KW-0479">Metal-binding</keyword>
<evidence type="ECO:0000256" key="4">
    <source>
        <dbReference type="ARBA" id="ARBA00022842"/>
    </source>
</evidence>
<feature type="non-terminal residue" evidence="5">
    <location>
        <position position="1"/>
    </location>
</feature>
<dbReference type="InterPro" id="IPR016965">
    <property type="entry name" value="Pase_PHOSPHO-typ"/>
</dbReference>
<dbReference type="AlphaFoldDB" id="A0A382A7W6"/>
<evidence type="ECO:0000313" key="5">
    <source>
        <dbReference type="EMBL" id="SVA97504.1"/>
    </source>
</evidence>
<accession>A0A382A7W6</accession>
<evidence type="ECO:0008006" key="6">
    <source>
        <dbReference type="Google" id="ProtNLM"/>
    </source>
</evidence>
<protein>
    <recommendedName>
        <fullName evidence="6">2-hydroxy-3-keto-5-methylthiopentenyl-1-phosphate phosphatase</fullName>
    </recommendedName>
</protein>
<proteinExistence type="predicted"/>
<sequence length="222" mass="25319">VVVCDFDDTTAKENVAEMLLEEFGGSNWRDFRNSHQRNQISLMEYQELAFGTVSADRNTLKEFVRQTATLRDGFKTLFEFCSSENIPIVIASLGLDFYIEALLEKEGLETIPFFAADTAFTEKGIKYSYRYKWEKCWQPGNCKCLVLNRYRELGYNTVIFAGDGNSDICPAKKSDVVFARRFLETHLSQSGLSFYKLSDFSDVIEVLKLICTESKSGVNNCD</sequence>
<dbReference type="GO" id="GO:0016791">
    <property type="term" value="F:phosphatase activity"/>
    <property type="evidence" value="ECO:0007669"/>
    <property type="project" value="InterPro"/>
</dbReference>
<organism evidence="5">
    <name type="scientific">marine metagenome</name>
    <dbReference type="NCBI Taxonomy" id="408172"/>
    <lineage>
        <taxon>unclassified sequences</taxon>
        <taxon>metagenomes</taxon>
        <taxon>ecological metagenomes</taxon>
    </lineage>
</organism>
<dbReference type="PANTHER" id="PTHR28181">
    <property type="entry name" value="UPF0655 PROTEIN YCR015C"/>
    <property type="match status" value="1"/>
</dbReference>
<gene>
    <name evidence="5" type="ORF">METZ01_LOCUS150358</name>
</gene>
<dbReference type="InterPro" id="IPR036412">
    <property type="entry name" value="HAD-like_sf"/>
</dbReference>
<name>A0A382A7W6_9ZZZZ</name>
<keyword evidence="4" id="KW-0460">Magnesium</keyword>
<dbReference type="InterPro" id="IPR006384">
    <property type="entry name" value="HAD_hydro_PyrdxlP_Pase-like"/>
</dbReference>
<keyword evidence="3" id="KW-0378">Hydrolase</keyword>